<accession>A0A7S0MGI6</accession>
<proteinExistence type="predicted"/>
<dbReference type="AlphaFoldDB" id="A0A7S0MGI6"/>
<reference evidence="1" key="1">
    <citation type="submission" date="2021-01" db="EMBL/GenBank/DDBJ databases">
        <authorList>
            <person name="Corre E."/>
            <person name="Pelletier E."/>
            <person name="Niang G."/>
            <person name="Scheremetjew M."/>
            <person name="Finn R."/>
            <person name="Kale V."/>
            <person name="Holt S."/>
            <person name="Cochrane G."/>
            <person name="Meng A."/>
            <person name="Brown T."/>
            <person name="Cohen L."/>
        </authorList>
    </citation>
    <scope>NUCLEOTIDE SEQUENCE</scope>
    <source>
        <strain evidence="1">CCAP979/52</strain>
    </source>
</reference>
<evidence type="ECO:0000313" key="1">
    <source>
        <dbReference type="EMBL" id="CAD8640753.1"/>
    </source>
</evidence>
<protein>
    <submittedName>
        <fullName evidence="1">Uncharacterized protein</fullName>
    </submittedName>
</protein>
<organism evidence="1">
    <name type="scientific">Cryptomonas curvata</name>
    <dbReference type="NCBI Taxonomy" id="233186"/>
    <lineage>
        <taxon>Eukaryota</taxon>
        <taxon>Cryptophyceae</taxon>
        <taxon>Cryptomonadales</taxon>
        <taxon>Cryptomonadaceae</taxon>
        <taxon>Cryptomonas</taxon>
    </lineage>
</organism>
<name>A0A7S0MGI6_9CRYP</name>
<gene>
    <name evidence="1" type="ORF">CCUR1050_LOCUS18437</name>
</gene>
<dbReference type="EMBL" id="HBEZ01033347">
    <property type="protein sequence ID" value="CAD8640753.1"/>
    <property type="molecule type" value="Transcribed_RNA"/>
</dbReference>
<sequence>MIPKIWSDKVDLVKIRGDGDPRREKQCDSFKVFMACVGLTGTEKKIVNLGPNSKIKDARDAFGRSMRQGIIADSNGYSINPQDYIWQHSKDCTASIQFKYDLEKEAAGLYDQASKEASKYTSK</sequence>